<protein>
    <submittedName>
        <fullName evidence="1">Uncharacterized protein</fullName>
    </submittedName>
</protein>
<keyword evidence="2" id="KW-1185">Reference proteome</keyword>
<name>A0ABV3ERY4_9ACTN</name>
<accession>A0ABV3ERY4</accession>
<dbReference type="RefSeq" id="WP_359273482.1">
    <property type="nucleotide sequence ID" value="NZ_JBEZNA010000037.1"/>
</dbReference>
<evidence type="ECO:0000313" key="1">
    <source>
        <dbReference type="EMBL" id="MEU9578978.1"/>
    </source>
</evidence>
<dbReference type="EMBL" id="JBEZNA010000037">
    <property type="protein sequence ID" value="MEU9578978.1"/>
    <property type="molecule type" value="Genomic_DNA"/>
</dbReference>
<gene>
    <name evidence="1" type="ORF">AB0D95_17220</name>
</gene>
<dbReference type="InterPro" id="IPR011051">
    <property type="entry name" value="RmlC_Cupin_sf"/>
</dbReference>
<reference evidence="1 2" key="1">
    <citation type="submission" date="2024-06" db="EMBL/GenBank/DDBJ databases">
        <title>The Natural Products Discovery Center: Release of the First 8490 Sequenced Strains for Exploring Actinobacteria Biosynthetic Diversity.</title>
        <authorList>
            <person name="Kalkreuter E."/>
            <person name="Kautsar S.A."/>
            <person name="Yang D."/>
            <person name="Bader C.D."/>
            <person name="Teijaro C.N."/>
            <person name="Fluegel L."/>
            <person name="Davis C.M."/>
            <person name="Simpson J.R."/>
            <person name="Lauterbach L."/>
            <person name="Steele A.D."/>
            <person name="Gui C."/>
            <person name="Meng S."/>
            <person name="Li G."/>
            <person name="Viehrig K."/>
            <person name="Ye F."/>
            <person name="Su P."/>
            <person name="Kiefer A.F."/>
            <person name="Nichols A."/>
            <person name="Cepeda A.J."/>
            <person name="Yan W."/>
            <person name="Fan B."/>
            <person name="Jiang Y."/>
            <person name="Adhikari A."/>
            <person name="Zheng C.-J."/>
            <person name="Schuster L."/>
            <person name="Cowan T.M."/>
            <person name="Smanski M.J."/>
            <person name="Chevrette M.G."/>
            <person name="De Carvalho L.P.S."/>
            <person name="Shen B."/>
        </authorList>
    </citation>
    <scope>NUCLEOTIDE SEQUENCE [LARGE SCALE GENOMIC DNA]</scope>
    <source>
        <strain evidence="1 2">NPDC048117</strain>
    </source>
</reference>
<comment type="caution">
    <text evidence="1">The sequence shown here is derived from an EMBL/GenBank/DDBJ whole genome shotgun (WGS) entry which is preliminary data.</text>
</comment>
<proteinExistence type="predicted"/>
<evidence type="ECO:0000313" key="2">
    <source>
        <dbReference type="Proteomes" id="UP001551584"/>
    </source>
</evidence>
<sequence>MTARMFETLERALLAGAPADRVGAHARSLLEEVVSAGGIPRAVRHPLGFLCLPVLREGDRGVCVHLFEEGDAAEPGVEPHHSHSWDLLSHVLYGAVSNLPVEVGDDPVRPTHRVYEVISGPDGTDEIRPTPRRVRRRAGEPVVFSRGQTYTLPAGLFHASGAPRGPAATLVLGRTRPGGRDLSLGPLEGRPRRTVRALCDERETVLGARSALRRMHDEPD</sequence>
<dbReference type="Proteomes" id="UP001551584">
    <property type="component" value="Unassembled WGS sequence"/>
</dbReference>
<organism evidence="1 2">
    <name type="scientific">Streptomyces chilikensis</name>
    <dbReference type="NCBI Taxonomy" id="1194079"/>
    <lineage>
        <taxon>Bacteria</taxon>
        <taxon>Bacillati</taxon>
        <taxon>Actinomycetota</taxon>
        <taxon>Actinomycetes</taxon>
        <taxon>Kitasatosporales</taxon>
        <taxon>Streptomycetaceae</taxon>
        <taxon>Streptomyces</taxon>
    </lineage>
</organism>
<dbReference type="SUPFAM" id="SSF51182">
    <property type="entry name" value="RmlC-like cupins"/>
    <property type="match status" value="1"/>
</dbReference>